<dbReference type="AlphaFoldDB" id="A0A7R8UUX1"/>
<evidence type="ECO:0000256" key="4">
    <source>
        <dbReference type="ARBA" id="ARBA00022729"/>
    </source>
</evidence>
<organism evidence="10 11">
    <name type="scientific">Hermetia illucens</name>
    <name type="common">Black soldier fly</name>
    <dbReference type="NCBI Taxonomy" id="343691"/>
    <lineage>
        <taxon>Eukaryota</taxon>
        <taxon>Metazoa</taxon>
        <taxon>Ecdysozoa</taxon>
        <taxon>Arthropoda</taxon>
        <taxon>Hexapoda</taxon>
        <taxon>Insecta</taxon>
        <taxon>Pterygota</taxon>
        <taxon>Neoptera</taxon>
        <taxon>Endopterygota</taxon>
        <taxon>Diptera</taxon>
        <taxon>Brachycera</taxon>
        <taxon>Stratiomyomorpha</taxon>
        <taxon>Stratiomyidae</taxon>
        <taxon>Hermetiinae</taxon>
        <taxon>Hermetia</taxon>
    </lineage>
</organism>
<evidence type="ECO:0008006" key="12">
    <source>
        <dbReference type="Google" id="ProtNLM"/>
    </source>
</evidence>
<protein>
    <recommendedName>
        <fullName evidence="12">Protein sleepless</fullName>
    </recommendedName>
</protein>
<dbReference type="SUPFAM" id="SSF57302">
    <property type="entry name" value="Snake toxin-like"/>
    <property type="match status" value="1"/>
</dbReference>
<keyword evidence="5" id="KW-1133">Transmembrane helix</keyword>
<dbReference type="OrthoDB" id="6083863at2759"/>
<dbReference type="Proteomes" id="UP000594454">
    <property type="component" value="Chromosome 4"/>
</dbReference>
<dbReference type="EMBL" id="LR899012">
    <property type="protein sequence ID" value="CAD7087514.1"/>
    <property type="molecule type" value="Genomic_DNA"/>
</dbReference>
<evidence type="ECO:0000256" key="6">
    <source>
        <dbReference type="ARBA" id="ARBA00023136"/>
    </source>
</evidence>
<sequence length="146" mass="16275">MSQISQRILILAGVLTVLSFKGALGIMCYHCNSEFDPRCGDPFDDYSLGHLNCSMKPSPDHLQNPEAVVCRKITQKVYGKTRVLRDCGYIRDDRDDRECVKRLGTHDVQALYCACTTDLCNSAPTTILSNKDSNIFMKALPLALTL</sequence>
<accession>A0A7R8UUX1</accession>
<dbReference type="GO" id="GO:0032222">
    <property type="term" value="P:regulation of synaptic transmission, cholinergic"/>
    <property type="evidence" value="ECO:0007669"/>
    <property type="project" value="InterPro"/>
</dbReference>
<dbReference type="InterPro" id="IPR031424">
    <property type="entry name" value="QVR-like"/>
</dbReference>
<name>A0A7R8UUX1_HERIL</name>
<dbReference type="Pfam" id="PF17064">
    <property type="entry name" value="QVR"/>
    <property type="match status" value="1"/>
</dbReference>
<dbReference type="InterPro" id="IPR050975">
    <property type="entry name" value="Sleep_regulator"/>
</dbReference>
<feature type="chain" id="PRO_5031327530" description="Protein sleepless" evidence="9">
    <location>
        <begin position="26"/>
        <end position="146"/>
    </location>
</feature>
<dbReference type="FunCoup" id="A0A7R8UUX1">
    <property type="interactions" value="22"/>
</dbReference>
<gene>
    <name evidence="10" type="ORF">HERILL_LOCUS10218</name>
</gene>
<dbReference type="PANTHER" id="PTHR33562:SF17">
    <property type="entry name" value="PROTEIN QUIVER"/>
    <property type="match status" value="1"/>
</dbReference>
<keyword evidence="3" id="KW-0812">Transmembrane</keyword>
<evidence type="ECO:0000256" key="2">
    <source>
        <dbReference type="ARBA" id="ARBA00022622"/>
    </source>
</evidence>
<reference evidence="10 11" key="1">
    <citation type="submission" date="2020-11" db="EMBL/GenBank/DDBJ databases">
        <authorList>
            <person name="Wallbank WR R."/>
            <person name="Pardo Diaz C."/>
            <person name="Kozak K."/>
            <person name="Martin S."/>
            <person name="Jiggins C."/>
            <person name="Moest M."/>
            <person name="Warren A I."/>
            <person name="Generalovic N T."/>
            <person name="Byers J.R.P. K."/>
            <person name="Montejo-Kovacevich G."/>
            <person name="Yen C E."/>
        </authorList>
    </citation>
    <scope>NUCLEOTIDE SEQUENCE [LARGE SCALE GENOMIC DNA]</scope>
</reference>
<keyword evidence="11" id="KW-1185">Reference proteome</keyword>
<evidence type="ECO:0000256" key="9">
    <source>
        <dbReference type="SAM" id="SignalP"/>
    </source>
</evidence>
<dbReference type="InterPro" id="IPR045860">
    <property type="entry name" value="Snake_toxin-like_sf"/>
</dbReference>
<evidence type="ECO:0000313" key="10">
    <source>
        <dbReference type="EMBL" id="CAD7087514.1"/>
    </source>
</evidence>
<keyword evidence="6" id="KW-0472">Membrane</keyword>
<evidence type="ECO:0000256" key="5">
    <source>
        <dbReference type="ARBA" id="ARBA00022989"/>
    </source>
</evidence>
<keyword evidence="8" id="KW-0449">Lipoprotein</keyword>
<proteinExistence type="predicted"/>
<dbReference type="GO" id="GO:0098552">
    <property type="term" value="C:side of membrane"/>
    <property type="evidence" value="ECO:0007669"/>
    <property type="project" value="UniProtKB-KW"/>
</dbReference>
<dbReference type="GO" id="GO:0030431">
    <property type="term" value="P:sleep"/>
    <property type="evidence" value="ECO:0007669"/>
    <property type="project" value="InterPro"/>
</dbReference>
<comment type="subcellular location">
    <subcellularLocation>
        <location evidence="1">Membrane</location>
        <topology evidence="1">Lipid-anchor</topology>
        <topology evidence="1">GPI-anchor</topology>
    </subcellularLocation>
</comment>
<evidence type="ECO:0000256" key="7">
    <source>
        <dbReference type="ARBA" id="ARBA00023180"/>
    </source>
</evidence>
<evidence type="ECO:0000256" key="1">
    <source>
        <dbReference type="ARBA" id="ARBA00004589"/>
    </source>
</evidence>
<evidence type="ECO:0000313" key="11">
    <source>
        <dbReference type="Proteomes" id="UP000594454"/>
    </source>
</evidence>
<keyword evidence="7" id="KW-0325">Glycoprotein</keyword>
<dbReference type="InParanoid" id="A0A7R8UUX1"/>
<keyword evidence="4 9" id="KW-0732">Signal</keyword>
<keyword evidence="2" id="KW-0336">GPI-anchor</keyword>
<evidence type="ECO:0000256" key="3">
    <source>
        <dbReference type="ARBA" id="ARBA00022692"/>
    </source>
</evidence>
<evidence type="ECO:0000256" key="8">
    <source>
        <dbReference type="ARBA" id="ARBA00023288"/>
    </source>
</evidence>
<dbReference type="PANTHER" id="PTHR33562">
    <property type="entry name" value="ATILLA, ISOFORM B-RELATED-RELATED"/>
    <property type="match status" value="1"/>
</dbReference>
<feature type="signal peptide" evidence="9">
    <location>
        <begin position="1"/>
        <end position="25"/>
    </location>
</feature>